<protein>
    <submittedName>
        <fullName evidence="1">Uncharacterized protein</fullName>
    </submittedName>
</protein>
<dbReference type="EMBL" id="CAJMWW010000663">
    <property type="protein sequence ID" value="CAE6481373.1"/>
    <property type="molecule type" value="Genomic_DNA"/>
</dbReference>
<accession>A0A8H3GZ67</accession>
<dbReference type="Proteomes" id="UP000663841">
    <property type="component" value="Unassembled WGS sequence"/>
</dbReference>
<evidence type="ECO:0000313" key="1">
    <source>
        <dbReference type="EMBL" id="CAE6481373.1"/>
    </source>
</evidence>
<evidence type="ECO:0000313" key="2">
    <source>
        <dbReference type="Proteomes" id="UP000663841"/>
    </source>
</evidence>
<reference evidence="1" key="1">
    <citation type="submission" date="2021-01" db="EMBL/GenBank/DDBJ databases">
        <authorList>
            <person name="Kaushik A."/>
        </authorList>
    </citation>
    <scope>NUCLEOTIDE SEQUENCE</scope>
    <source>
        <strain evidence="1">AG3-T5</strain>
    </source>
</reference>
<proteinExistence type="predicted"/>
<organism evidence="1 2">
    <name type="scientific">Rhizoctonia solani</name>
    <dbReference type="NCBI Taxonomy" id="456999"/>
    <lineage>
        <taxon>Eukaryota</taxon>
        <taxon>Fungi</taxon>
        <taxon>Dikarya</taxon>
        <taxon>Basidiomycota</taxon>
        <taxon>Agaricomycotina</taxon>
        <taxon>Agaricomycetes</taxon>
        <taxon>Cantharellales</taxon>
        <taxon>Ceratobasidiaceae</taxon>
        <taxon>Rhizoctonia</taxon>
    </lineage>
</organism>
<comment type="caution">
    <text evidence="1">The sequence shown here is derived from an EMBL/GenBank/DDBJ whole genome shotgun (WGS) entry which is preliminary data.</text>
</comment>
<sequence>MMQAGDPNNYIPFTTIIKVKRGSNPPAYRLRTQMAEFDHAREEFINNNDMEGLAVWRLRQLACWETQRQEGDRLLKYLNSVAASRSDELQDLKRERKEQIQERLRALGWEDCYFNSRGRGNEFKKEWSSLVEVAKPLTERTWTNLLPKLTQLLEENRLLVDQYEGEQRRAKRQCTIEELLGEFLRSTNPYRPIIDALELEGSVAWFEFQSINPVTLLPIPFPGREVIIKWDFLTSLYEEENSLESVKELFNERQAMVGQKLLEWRTSVEDQLVEHYHASSFPEKTSSPLNTTLTIKGSIDVTKNLSGSARFLLRADTVFNRPYASNVHFPKISYLINTLRFSSHVLEWLMDKYPLQRYTRNVTAETIAKALLKELHMPDAAFIELVSMGKVFICGMCSHCSPMVWNALIEHYCVQSDRKDIKTSWTRHPIVFRNIHNLNTRATSRPLVRICSNEEADQASSFSPVFNCLLCHRAYLFKDYRFDSLEMMRWHMAEVHEAMEPIDGLHFLHNDGFKLWDSCKLGEKWDEYHDARGVDEEGIKA</sequence>
<gene>
    <name evidence="1" type="ORF">RDB_LOCUS209034</name>
</gene>
<name>A0A8H3GZ67_9AGAM</name>
<dbReference type="AlphaFoldDB" id="A0A8H3GZ67"/>